<dbReference type="PROSITE" id="PS00211">
    <property type="entry name" value="ABC_TRANSPORTER_1"/>
    <property type="match status" value="1"/>
</dbReference>
<feature type="domain" description="ABC transporter" evidence="11">
    <location>
        <begin position="440"/>
        <end position="670"/>
    </location>
</feature>
<feature type="domain" description="ABC transmembrane type-1" evidence="12">
    <location>
        <begin position="743"/>
        <end position="1044"/>
    </location>
</feature>
<dbReference type="InterPro" id="IPR027417">
    <property type="entry name" value="P-loop_NTPase"/>
</dbReference>
<name>A0AAD7UN05_9STRA</name>
<evidence type="ECO:0000259" key="12">
    <source>
        <dbReference type="PROSITE" id="PS50929"/>
    </source>
</evidence>
<reference evidence="13" key="1">
    <citation type="submission" date="2023-01" db="EMBL/GenBank/DDBJ databases">
        <title>Metagenome sequencing of chrysophaentin producing Chrysophaeum taylorii.</title>
        <authorList>
            <person name="Davison J."/>
            <person name="Bewley C."/>
        </authorList>
    </citation>
    <scope>NUCLEOTIDE SEQUENCE</scope>
    <source>
        <strain evidence="13">NIES-1699</strain>
    </source>
</reference>
<dbReference type="GO" id="GO:0140359">
    <property type="term" value="F:ABC-type transporter activity"/>
    <property type="evidence" value="ECO:0007669"/>
    <property type="project" value="InterPro"/>
</dbReference>
<evidence type="ECO:0000256" key="5">
    <source>
        <dbReference type="ARBA" id="ARBA00022741"/>
    </source>
</evidence>
<proteinExistence type="inferred from homology"/>
<dbReference type="Gene3D" id="1.20.1560.10">
    <property type="entry name" value="ABC transporter type 1, transmembrane domain"/>
    <property type="match status" value="2"/>
</dbReference>
<keyword evidence="14" id="KW-1185">Reference proteome</keyword>
<dbReference type="InterPro" id="IPR003593">
    <property type="entry name" value="AAA+_ATPase"/>
</dbReference>
<evidence type="ECO:0000256" key="8">
    <source>
        <dbReference type="ARBA" id="ARBA00023136"/>
    </source>
</evidence>
<feature type="transmembrane region" description="Helical" evidence="10">
    <location>
        <begin position="780"/>
        <end position="805"/>
    </location>
</feature>
<evidence type="ECO:0000256" key="3">
    <source>
        <dbReference type="ARBA" id="ARBA00022448"/>
    </source>
</evidence>
<evidence type="ECO:0000313" key="14">
    <source>
        <dbReference type="Proteomes" id="UP001230188"/>
    </source>
</evidence>
<feature type="region of interest" description="Disordered" evidence="9">
    <location>
        <begin position="1"/>
        <end position="21"/>
    </location>
</feature>
<feature type="transmembrane region" description="Helical" evidence="10">
    <location>
        <begin position="325"/>
        <end position="345"/>
    </location>
</feature>
<dbReference type="InterPro" id="IPR050173">
    <property type="entry name" value="ABC_transporter_C-like"/>
</dbReference>
<dbReference type="InterPro" id="IPR036640">
    <property type="entry name" value="ABC1_TM_sf"/>
</dbReference>
<feature type="compositionally biased region" description="Basic residues" evidence="9">
    <location>
        <begin position="1"/>
        <end position="16"/>
    </location>
</feature>
<dbReference type="Gene3D" id="3.40.50.300">
    <property type="entry name" value="P-loop containing nucleotide triphosphate hydrolases"/>
    <property type="match status" value="2"/>
</dbReference>
<dbReference type="Proteomes" id="UP001230188">
    <property type="component" value="Unassembled WGS sequence"/>
</dbReference>
<dbReference type="GO" id="GO:0005524">
    <property type="term" value="F:ATP binding"/>
    <property type="evidence" value="ECO:0007669"/>
    <property type="project" value="UniProtKB-KW"/>
</dbReference>
<evidence type="ECO:0000256" key="2">
    <source>
        <dbReference type="ARBA" id="ARBA00009726"/>
    </source>
</evidence>
<evidence type="ECO:0000256" key="10">
    <source>
        <dbReference type="SAM" id="Phobius"/>
    </source>
</evidence>
<feature type="transmembrane region" description="Helical" evidence="10">
    <location>
        <begin position="136"/>
        <end position="158"/>
    </location>
</feature>
<keyword evidence="6" id="KW-0067">ATP-binding</keyword>
<comment type="subcellular location">
    <subcellularLocation>
        <location evidence="1">Membrane</location>
        <topology evidence="1">Multi-pass membrane protein</topology>
    </subcellularLocation>
</comment>
<keyword evidence="5" id="KW-0547">Nucleotide-binding</keyword>
<organism evidence="13 14">
    <name type="scientific">Chrysophaeum taylorii</name>
    <dbReference type="NCBI Taxonomy" id="2483200"/>
    <lineage>
        <taxon>Eukaryota</taxon>
        <taxon>Sar</taxon>
        <taxon>Stramenopiles</taxon>
        <taxon>Ochrophyta</taxon>
        <taxon>Pelagophyceae</taxon>
        <taxon>Pelagomonadales</taxon>
        <taxon>Pelagomonadaceae</taxon>
        <taxon>Chrysophaeum</taxon>
    </lineage>
</organism>
<feature type="transmembrane region" description="Helical" evidence="10">
    <location>
        <begin position="880"/>
        <end position="908"/>
    </location>
</feature>
<keyword evidence="8 10" id="KW-0472">Membrane</keyword>
<dbReference type="Pfam" id="PF00664">
    <property type="entry name" value="ABC_membrane"/>
    <property type="match status" value="3"/>
</dbReference>
<protein>
    <recommendedName>
        <fullName evidence="15">P-loop containing nucleoside triphosphate hydrolase protein</fullName>
    </recommendedName>
</protein>
<feature type="transmembrane region" description="Helical" evidence="10">
    <location>
        <begin position="983"/>
        <end position="1005"/>
    </location>
</feature>
<feature type="transmembrane region" description="Helical" evidence="10">
    <location>
        <begin position="97"/>
        <end position="116"/>
    </location>
</feature>
<gene>
    <name evidence="13" type="ORF">CTAYLR_002291</name>
</gene>
<feature type="transmembrane region" description="Helical" evidence="10">
    <location>
        <begin position="238"/>
        <end position="259"/>
    </location>
</feature>
<sequence>MQRNKMHPRIRARKSTSTHNSPFDDASIWSRFTFWYAVPLFRIGAQRPLVEADLPVIAGRDEIATIAHRIEASWTARRGSGPRALARALFFTFKAEGLWSAFFFAIDFGALIAQAAMLRPLVNWLETDEARVAKGIMWGALLVLTGLFNALYHHYAFFMLMRCGWNLRAGMTRVLHDKLLRVRHADVAAKFSSGKLYSLVAVDAQRFDNLLPFIHTSWFAVIALISVFVLTARIVGPAAAAAGCGVVVASVGVQVKLAFDFRRLRAKTAEHTDRRIRLIGEMFAAVLTVKASGWTAGFMHRVDQLREAETATILRSQYCKAVTSGLYICTVVCATFAVYAVVFIANQGLPASGFRVGDVASLVALLNVLRQIISFGCANFLMAFPEFLVALKRMQHFLDLPEAPKKASPRVASQDEDILLRCVDAALSWPTYDHDDESRLDKRMLLENGESVRPWTVSGITFNVRVGQVVMIAGPVASGKSSLLQGAALRELDVMSGRVERSELLEVAYCAQQPWLFAGTLRQNVNAPNDALFDEVLHHVDLDIDVKSLPGAKEARLGDRGITLSGGQRARVAMARAVAAALASSNRVLVVLDDPTAALDAKVSNTVVDRCFRALLATGRVAILVATHSRSLLRRADLVVVLSADGRVAAKGTFDELIAADVQVATDLLIGVANDDGDDDDLFVVTASDDDDGTHAGLPPAATENDSDRRNSTVLLLEERETGTVSLRTWLEYARGAGLSVFVGVVAIFVIGQGLLVASDAYLLRWSTASRRGQRRPRRLAIFACLTGATVVVSLLRAACFYWCAMRAATSLHHDALAGVMRAPLWWHTGTPRGQVINRFSNDVGNVDELLACARVVKFSRAPARGLEAQALFDLFQLGLLMASIVITACVAVPFLAVLVPFLWIIFLRFKKWTAKSMTELKRMDQILRSPAVSRFADTLNGLVSIRTFDSMAESARRDLDAALDVGGRAWFWWLLSQRLLGFYLDAMCLFFLSTLVALTIGFKVANAGKNALEPEFLALGLLYTVQLASNFQWTVRQYALAESFMASVERLLHYGRELPREGGDVGTSSPPPPQWPESARVELVDLCIRYRPDLPDVLHDISASFPSGSTVGVAGRSGSGKSSLGLAMARFNIVSRGRILLDGLDVTNVPLDSLREHVSIIPQDPHLFAGVLRDNVDPFREKSDEEVADALRAVGFPANENSALLAMPVTEQAGNLSIGMRQLVCLSRALLLRREVITLDEATAGIDMNLDARIQNMLRKATALGQKSTVFIVAHRIWTIKDADLILVLDNGRLVELAPPSELLANPRSAFRAMYDAALAPAGDSSRE</sequence>
<dbReference type="GO" id="GO:0016020">
    <property type="term" value="C:membrane"/>
    <property type="evidence" value="ECO:0007669"/>
    <property type="project" value="UniProtKB-SubCell"/>
</dbReference>
<dbReference type="EMBL" id="JAQMWT010000029">
    <property type="protein sequence ID" value="KAJ8613372.1"/>
    <property type="molecule type" value="Genomic_DNA"/>
</dbReference>
<dbReference type="CDD" id="cd18580">
    <property type="entry name" value="ABC_6TM_ABCC_D2"/>
    <property type="match status" value="1"/>
</dbReference>
<dbReference type="InterPro" id="IPR011527">
    <property type="entry name" value="ABC1_TM_dom"/>
</dbReference>
<evidence type="ECO:0000256" key="4">
    <source>
        <dbReference type="ARBA" id="ARBA00022692"/>
    </source>
</evidence>
<dbReference type="Pfam" id="PF00005">
    <property type="entry name" value="ABC_tran"/>
    <property type="match status" value="2"/>
</dbReference>
<feature type="domain" description="ABC transporter" evidence="11">
    <location>
        <begin position="1082"/>
        <end position="1317"/>
    </location>
</feature>
<evidence type="ECO:0000313" key="13">
    <source>
        <dbReference type="EMBL" id="KAJ8613372.1"/>
    </source>
</evidence>
<keyword evidence="7 10" id="KW-1133">Transmembrane helix</keyword>
<evidence type="ECO:0008006" key="15">
    <source>
        <dbReference type="Google" id="ProtNLM"/>
    </source>
</evidence>
<dbReference type="GO" id="GO:0016887">
    <property type="term" value="F:ATP hydrolysis activity"/>
    <property type="evidence" value="ECO:0007669"/>
    <property type="project" value="InterPro"/>
</dbReference>
<evidence type="ECO:0000256" key="7">
    <source>
        <dbReference type="ARBA" id="ARBA00022989"/>
    </source>
</evidence>
<evidence type="ECO:0000256" key="1">
    <source>
        <dbReference type="ARBA" id="ARBA00004141"/>
    </source>
</evidence>
<dbReference type="PROSITE" id="PS50929">
    <property type="entry name" value="ABC_TM1F"/>
    <property type="match status" value="2"/>
</dbReference>
<feature type="transmembrane region" description="Helical" evidence="10">
    <location>
        <begin position="737"/>
        <end position="759"/>
    </location>
</feature>
<dbReference type="PANTHER" id="PTHR24223">
    <property type="entry name" value="ATP-BINDING CASSETTE SUB-FAMILY C"/>
    <property type="match status" value="1"/>
</dbReference>
<dbReference type="PANTHER" id="PTHR24223:SF456">
    <property type="entry name" value="MULTIDRUG RESISTANCE-ASSOCIATED PROTEIN LETHAL(2)03659"/>
    <property type="match status" value="1"/>
</dbReference>
<feature type="region of interest" description="Disordered" evidence="9">
    <location>
        <begin position="688"/>
        <end position="710"/>
    </location>
</feature>
<evidence type="ECO:0000256" key="9">
    <source>
        <dbReference type="SAM" id="MobiDB-lite"/>
    </source>
</evidence>
<comment type="caution">
    <text evidence="13">The sequence shown here is derived from an EMBL/GenBank/DDBJ whole genome shotgun (WGS) entry which is preliminary data.</text>
</comment>
<dbReference type="PROSITE" id="PS50893">
    <property type="entry name" value="ABC_TRANSPORTER_2"/>
    <property type="match status" value="2"/>
</dbReference>
<comment type="similarity">
    <text evidence="2">Belongs to the ABC transporter superfamily. ABCC family. Conjugate transporter (TC 3.A.1.208) subfamily.</text>
</comment>
<feature type="transmembrane region" description="Helical" evidence="10">
    <location>
        <begin position="210"/>
        <end position="232"/>
    </location>
</feature>
<dbReference type="SUPFAM" id="SSF52540">
    <property type="entry name" value="P-loop containing nucleoside triphosphate hydrolases"/>
    <property type="match status" value="2"/>
</dbReference>
<dbReference type="SMART" id="SM00382">
    <property type="entry name" value="AAA"/>
    <property type="match status" value="2"/>
</dbReference>
<dbReference type="InterPro" id="IPR003439">
    <property type="entry name" value="ABC_transporter-like_ATP-bd"/>
</dbReference>
<dbReference type="SUPFAM" id="SSF90123">
    <property type="entry name" value="ABC transporter transmembrane region"/>
    <property type="match status" value="2"/>
</dbReference>
<feature type="domain" description="ABC transmembrane type-1" evidence="12">
    <location>
        <begin position="98"/>
        <end position="375"/>
    </location>
</feature>
<accession>A0AAD7UN05</accession>
<dbReference type="FunFam" id="3.40.50.300:FF:000630">
    <property type="entry name" value="ATP-binding cassette (ABC) transporter, putative"/>
    <property type="match status" value="1"/>
</dbReference>
<dbReference type="InterPro" id="IPR017871">
    <property type="entry name" value="ABC_transporter-like_CS"/>
</dbReference>
<keyword evidence="3" id="KW-0813">Transport</keyword>
<evidence type="ECO:0000259" key="11">
    <source>
        <dbReference type="PROSITE" id="PS50893"/>
    </source>
</evidence>
<evidence type="ECO:0000256" key="6">
    <source>
        <dbReference type="ARBA" id="ARBA00022840"/>
    </source>
</evidence>
<dbReference type="InterPro" id="IPR044726">
    <property type="entry name" value="ABCC_6TM_D2"/>
</dbReference>
<keyword evidence="4 10" id="KW-0812">Transmembrane</keyword>